<keyword evidence="1" id="KW-0378">Hydrolase</keyword>
<dbReference type="InterPro" id="IPR029045">
    <property type="entry name" value="ClpP/crotonase-like_dom_sf"/>
</dbReference>
<name>A0ABY5T025_9SPHN</name>
<dbReference type="Pfam" id="PF00574">
    <property type="entry name" value="CLP_protease"/>
    <property type="match status" value="1"/>
</dbReference>
<keyword evidence="1" id="KW-0645">Protease</keyword>
<reference evidence="1" key="1">
    <citation type="submission" date="2022-02" db="EMBL/GenBank/DDBJ databases">
        <title>Qipengyuania spongiae sp. nov., isolated from marine sponge.</title>
        <authorList>
            <person name="Li Z."/>
            <person name="Zhang M."/>
        </authorList>
    </citation>
    <scope>NUCLEOTIDE SEQUENCE</scope>
    <source>
        <strain evidence="1">PHS-Z21</strain>
    </source>
</reference>
<keyword evidence="2" id="KW-1185">Reference proteome</keyword>
<dbReference type="Gene3D" id="3.90.226.10">
    <property type="entry name" value="2-enoyl-CoA Hydratase, Chain A, domain 1"/>
    <property type="match status" value="1"/>
</dbReference>
<dbReference type="GO" id="GO:0008233">
    <property type="term" value="F:peptidase activity"/>
    <property type="evidence" value="ECO:0007669"/>
    <property type="project" value="UniProtKB-KW"/>
</dbReference>
<evidence type="ECO:0000313" key="1">
    <source>
        <dbReference type="EMBL" id="UVI38718.1"/>
    </source>
</evidence>
<proteinExistence type="predicted"/>
<dbReference type="RefSeq" id="WP_265557896.1">
    <property type="nucleotide sequence ID" value="NZ_CP092471.1"/>
</dbReference>
<dbReference type="InterPro" id="IPR023562">
    <property type="entry name" value="ClpP/TepA"/>
</dbReference>
<dbReference type="SUPFAM" id="SSF52096">
    <property type="entry name" value="ClpP/crotonase"/>
    <property type="match status" value="1"/>
</dbReference>
<dbReference type="Proteomes" id="UP001065265">
    <property type="component" value="Chromosome"/>
</dbReference>
<gene>
    <name evidence="1" type="ORF">L1F33_10720</name>
</gene>
<accession>A0ABY5T025</accession>
<protein>
    <submittedName>
        <fullName evidence="1">ATP-dependent Clp protease proteolytic subunit</fullName>
    </submittedName>
</protein>
<dbReference type="EMBL" id="CP092471">
    <property type="protein sequence ID" value="UVI38718.1"/>
    <property type="molecule type" value="Genomic_DNA"/>
</dbReference>
<sequence>MNNQSSDRQKVLTAPQLRLIGTVDEAMYAEFRNQLGAAPEEGPLVIALTTLGGNPEIARAMADDVRLLRDAGRTMLFLGKASVYSAGTTFMAGFPVECRFLTRNSTLMVHERQITRTINLSGPLRSCTHQLKAVLNEIEQSIAIEEQGFRDFVAGSDVDFDEVQRKAPNNWYIGCEEAKERGLIAEVI</sequence>
<dbReference type="GO" id="GO:0006508">
    <property type="term" value="P:proteolysis"/>
    <property type="evidence" value="ECO:0007669"/>
    <property type="project" value="UniProtKB-KW"/>
</dbReference>
<evidence type="ECO:0000313" key="2">
    <source>
        <dbReference type="Proteomes" id="UP001065265"/>
    </source>
</evidence>
<organism evidence="1 2">
    <name type="scientific">Qipengyuania spongiae</name>
    <dbReference type="NCBI Taxonomy" id="2909673"/>
    <lineage>
        <taxon>Bacteria</taxon>
        <taxon>Pseudomonadati</taxon>
        <taxon>Pseudomonadota</taxon>
        <taxon>Alphaproteobacteria</taxon>
        <taxon>Sphingomonadales</taxon>
        <taxon>Erythrobacteraceae</taxon>
        <taxon>Qipengyuania</taxon>
    </lineage>
</organism>